<evidence type="ECO:0000259" key="3">
    <source>
        <dbReference type="Pfam" id="PF09362"/>
    </source>
</evidence>
<evidence type="ECO:0000256" key="2">
    <source>
        <dbReference type="SAM" id="SignalP"/>
    </source>
</evidence>
<keyword evidence="5" id="KW-1185">Reference proteome</keyword>
<evidence type="ECO:0000313" key="5">
    <source>
        <dbReference type="Proteomes" id="UP001232148"/>
    </source>
</evidence>
<evidence type="ECO:0000256" key="1">
    <source>
        <dbReference type="SAM" id="MobiDB-lite"/>
    </source>
</evidence>
<dbReference type="Proteomes" id="UP001232148">
    <property type="component" value="Unassembled WGS sequence"/>
</dbReference>
<feature type="compositionally biased region" description="Low complexity" evidence="1">
    <location>
        <begin position="459"/>
        <end position="476"/>
    </location>
</feature>
<proteinExistence type="predicted"/>
<dbReference type="PANTHER" id="PTHR43662">
    <property type="match status" value="1"/>
</dbReference>
<feature type="chain" id="PRO_5042002066" description="DUF1996 domain-containing protein" evidence="2">
    <location>
        <begin position="19"/>
        <end position="497"/>
    </location>
</feature>
<feature type="compositionally biased region" description="Basic residues" evidence="1">
    <location>
        <begin position="481"/>
        <end position="497"/>
    </location>
</feature>
<feature type="region of interest" description="Disordered" evidence="1">
    <location>
        <begin position="459"/>
        <end position="497"/>
    </location>
</feature>
<dbReference type="EMBL" id="MU842836">
    <property type="protein sequence ID" value="KAK2031859.1"/>
    <property type="molecule type" value="Genomic_DNA"/>
</dbReference>
<reference evidence="4" key="1">
    <citation type="submission" date="2021-06" db="EMBL/GenBank/DDBJ databases">
        <title>Comparative genomics, transcriptomics and evolutionary studies reveal genomic signatures of adaptation to plant cell wall in hemibiotrophic fungi.</title>
        <authorList>
            <consortium name="DOE Joint Genome Institute"/>
            <person name="Baroncelli R."/>
            <person name="Diaz J.F."/>
            <person name="Benocci T."/>
            <person name="Peng M."/>
            <person name="Battaglia E."/>
            <person name="Haridas S."/>
            <person name="Andreopoulos W."/>
            <person name="Labutti K."/>
            <person name="Pangilinan J."/>
            <person name="Floch G.L."/>
            <person name="Makela M.R."/>
            <person name="Henrissat B."/>
            <person name="Grigoriev I.V."/>
            <person name="Crouch J.A."/>
            <person name="De Vries R.P."/>
            <person name="Sukno S.A."/>
            <person name="Thon M.R."/>
        </authorList>
    </citation>
    <scope>NUCLEOTIDE SEQUENCE</scope>
    <source>
        <strain evidence="4">MAFF235873</strain>
    </source>
</reference>
<feature type="region of interest" description="Disordered" evidence="1">
    <location>
        <begin position="140"/>
        <end position="197"/>
    </location>
</feature>
<evidence type="ECO:0000313" key="4">
    <source>
        <dbReference type="EMBL" id="KAK2031859.1"/>
    </source>
</evidence>
<dbReference type="AlphaFoldDB" id="A0AAD9M3K2"/>
<gene>
    <name evidence="4" type="ORF">LX32DRAFT_584030</name>
</gene>
<feature type="compositionally biased region" description="Low complexity" evidence="1">
    <location>
        <begin position="171"/>
        <end position="185"/>
    </location>
</feature>
<sequence length="497" mass="52766">MKFAAAASLAALFGAVSAGSKSDDRTFAVLRFNNKQLVKSRIDPIIDPGKPSTHVHGVMGGSNFGMSATGETLSQSKCSNAMISGDNSAYWFPSLYFRDPKTHAFESVDVFYVNVYYFFDGTDDEIKAFPRGLQIFSGNASARTPPSVGAKQNLEPEDGPIQPVQWTCPRSSYDPPSYPADSDGSTAGIVDPNNKGSGVGFPDQNCDGFGSPLRADIHMPSCYNPKAALTDYESMAWPSRKGASSGRRANCPDGWIHVPHMFFEVYWDTPKFAGRWTPGQGAQPFVLSNGDATGYSLHADFIAAWDEDVLQKIIDTCDAGSSGMDKCPNLLKGLNTDKACTVPSPLDEVTDGVLQSLPGDNPLSGFSFGPLLGEAKPVGSVASAPVASAASSKASPLGQEAPKTSAAELPVQVAPVQEAPTAAELPVQVTASSKAALTAQPSKETSCIRKAKTVWKTVTVTAPEESAAASPSGSADDYSRARRHVHEHMRRHRSPHN</sequence>
<dbReference type="Pfam" id="PF09362">
    <property type="entry name" value="DUF1996"/>
    <property type="match status" value="1"/>
</dbReference>
<accession>A0AAD9M3K2</accession>
<keyword evidence="2" id="KW-0732">Signal</keyword>
<protein>
    <recommendedName>
        <fullName evidence="3">DUF1996 domain-containing protein</fullName>
    </recommendedName>
</protein>
<dbReference type="InterPro" id="IPR018535">
    <property type="entry name" value="DUF1996"/>
</dbReference>
<feature type="domain" description="DUF1996" evidence="3">
    <location>
        <begin position="43"/>
        <end position="305"/>
    </location>
</feature>
<dbReference type="PANTHER" id="PTHR43662:SF11">
    <property type="entry name" value="WSC DOMAIN-CONTAINING PROTEIN"/>
    <property type="match status" value="1"/>
</dbReference>
<organism evidence="4 5">
    <name type="scientific">Colletotrichum zoysiae</name>
    <dbReference type="NCBI Taxonomy" id="1216348"/>
    <lineage>
        <taxon>Eukaryota</taxon>
        <taxon>Fungi</taxon>
        <taxon>Dikarya</taxon>
        <taxon>Ascomycota</taxon>
        <taxon>Pezizomycotina</taxon>
        <taxon>Sordariomycetes</taxon>
        <taxon>Hypocreomycetidae</taxon>
        <taxon>Glomerellales</taxon>
        <taxon>Glomerellaceae</taxon>
        <taxon>Colletotrichum</taxon>
        <taxon>Colletotrichum graminicola species complex</taxon>
    </lineage>
</organism>
<comment type="caution">
    <text evidence="4">The sequence shown here is derived from an EMBL/GenBank/DDBJ whole genome shotgun (WGS) entry which is preliminary data.</text>
</comment>
<name>A0AAD9M3K2_9PEZI</name>
<feature type="signal peptide" evidence="2">
    <location>
        <begin position="1"/>
        <end position="18"/>
    </location>
</feature>